<dbReference type="Proteomes" id="UP001600424">
    <property type="component" value="Unassembled WGS sequence"/>
</dbReference>
<dbReference type="InterPro" id="IPR022398">
    <property type="entry name" value="Peptidase_S8_His-AS"/>
</dbReference>
<organism evidence="9 10">
    <name type="scientific">Streptomyces wedmorensis</name>
    <dbReference type="NCBI Taxonomy" id="43759"/>
    <lineage>
        <taxon>Bacteria</taxon>
        <taxon>Bacillati</taxon>
        <taxon>Actinomycetota</taxon>
        <taxon>Actinomycetes</taxon>
        <taxon>Kitasatosporales</taxon>
        <taxon>Streptomycetaceae</taxon>
        <taxon>Streptomyces</taxon>
    </lineage>
</organism>
<dbReference type="InterPro" id="IPR000209">
    <property type="entry name" value="Peptidase_S8/S53_dom"/>
</dbReference>
<dbReference type="InterPro" id="IPR008979">
    <property type="entry name" value="Galactose-bd-like_sf"/>
</dbReference>
<keyword evidence="7" id="KW-0732">Signal</keyword>
<dbReference type="PROSITE" id="PS51829">
    <property type="entry name" value="P_HOMO_B"/>
    <property type="match status" value="2"/>
</dbReference>
<dbReference type="PRINTS" id="PR00723">
    <property type="entry name" value="SUBTILISIN"/>
</dbReference>
<feature type="active site" description="Charge relay system" evidence="5">
    <location>
        <position position="144"/>
    </location>
</feature>
<dbReference type="PROSITE" id="PS51892">
    <property type="entry name" value="SUBTILASE"/>
    <property type="match status" value="1"/>
</dbReference>
<dbReference type="InterPro" id="IPR023827">
    <property type="entry name" value="Peptidase_S8_Asp-AS"/>
</dbReference>
<dbReference type="InterPro" id="IPR015500">
    <property type="entry name" value="Peptidase_S8_subtilisin-rel"/>
</dbReference>
<evidence type="ECO:0000313" key="10">
    <source>
        <dbReference type="Proteomes" id="UP001600424"/>
    </source>
</evidence>
<feature type="active site" description="Charge relay system" evidence="5">
    <location>
        <position position="206"/>
    </location>
</feature>
<gene>
    <name evidence="9" type="ORF">ACFQ63_10675</name>
</gene>
<keyword evidence="4 5" id="KW-0720">Serine protease</keyword>
<feature type="active site" description="Charge relay system" evidence="5">
    <location>
        <position position="386"/>
    </location>
</feature>
<feature type="signal peptide" evidence="7">
    <location>
        <begin position="1"/>
        <end position="34"/>
    </location>
</feature>
<dbReference type="Gene3D" id="3.40.50.200">
    <property type="entry name" value="Peptidase S8/S53 domain"/>
    <property type="match status" value="1"/>
</dbReference>
<dbReference type="PROSITE" id="PS00138">
    <property type="entry name" value="SUBTILASE_SER"/>
    <property type="match status" value="1"/>
</dbReference>
<keyword evidence="2 5" id="KW-0645">Protease</keyword>
<dbReference type="SUPFAM" id="SSF52743">
    <property type="entry name" value="Subtilisin-like"/>
    <property type="match status" value="1"/>
</dbReference>
<dbReference type="PANTHER" id="PTHR43806">
    <property type="entry name" value="PEPTIDASE S8"/>
    <property type="match status" value="1"/>
</dbReference>
<evidence type="ECO:0000256" key="6">
    <source>
        <dbReference type="RuleBase" id="RU003355"/>
    </source>
</evidence>
<evidence type="ECO:0000256" key="3">
    <source>
        <dbReference type="ARBA" id="ARBA00022801"/>
    </source>
</evidence>
<sequence>MKRSAVAVAMASGLLLGALPAGLAPLVGVTPAAAADEVPVDPALETGTQGGGTVRVNVVTQTRSDVATAAAAGETEVAYERLPMVTLTVDQAGLTALRSNPDVVSVTEDVPVAPMLDESTVKIGADKAFAAGATGAGTAVAVIDTGVAKNHPFLGGRVTAEACFSVNDESYGATSLCPNGEASQEGTGSADADTGSCAELGAACSHGTHVAGIAAGNGTGLSGAPKRGVAPGANIVAMQVFSRFDSDDYCGAGNSPCVLSFTSSQIKALEKVYALKQSGMDIIAANMSLGAGRWTTACDTDPRKSVIDSLYSVGVATVVAAGNNGYGDAVNAPGCVPSAVTVGATTDDDQVASFSNRGPLLDLMAPGTSVVSSVPGGGYAAKNGTSMAAPHVTGSLALLRQKYPAESIANLVAKLGTTGTPITYTGAVTPRIDVGKAVVGTVAPEPAPAARPRPSQVFDDTDRPIPDAGSLEAPLTVTGVPGNAPKALRVELEGYHDWRGDLKIDLVAPDGRLYRLKSTSATETGGALGGFTVDASASPASGIWKLQVTDASAGGKGTLYGWSLNFPTPFAMTGNLSVPDGGSVTSDLTVAGIGGKAPAALQVAVDVTHEWRGDVRIELLSPDGRTYPLRSTSTAATENGGVLRETYRVDASASPADGKWTLKVSDPYTGSVGTLNAWSMTFPAYEVQTPHSVPDPGTIEVPVTVTGIAGNAPKNLQVYLHATHTWRGDLDVHLVAPDGKVYLVKESVENEGNGVIQQVYTVDASASPASGVWKLRVEDISAGSSGTLDHWTLKF</sequence>
<feature type="domain" description="P/Homo B" evidence="8">
    <location>
        <begin position="442"/>
        <end position="572"/>
    </location>
</feature>
<dbReference type="InterPro" id="IPR036852">
    <property type="entry name" value="Peptidase_S8/S53_dom_sf"/>
</dbReference>
<dbReference type="EMBL" id="JBHTRV010000006">
    <property type="protein sequence ID" value="MFE5980163.1"/>
    <property type="molecule type" value="Genomic_DNA"/>
</dbReference>
<dbReference type="InterPro" id="IPR050131">
    <property type="entry name" value="Peptidase_S8_subtilisin-like"/>
</dbReference>
<evidence type="ECO:0000313" key="9">
    <source>
        <dbReference type="EMBL" id="MFE5980163.1"/>
    </source>
</evidence>
<evidence type="ECO:0000256" key="5">
    <source>
        <dbReference type="PROSITE-ProRule" id="PRU01240"/>
    </source>
</evidence>
<dbReference type="Pfam" id="PF01483">
    <property type="entry name" value="P_proprotein"/>
    <property type="match status" value="3"/>
</dbReference>
<feature type="chain" id="PRO_5045576952" evidence="7">
    <location>
        <begin position="35"/>
        <end position="795"/>
    </location>
</feature>
<evidence type="ECO:0000256" key="2">
    <source>
        <dbReference type="ARBA" id="ARBA00022670"/>
    </source>
</evidence>
<comment type="caution">
    <text evidence="9">The sequence shown here is derived from an EMBL/GenBank/DDBJ whole genome shotgun (WGS) entry which is preliminary data.</text>
</comment>
<evidence type="ECO:0000256" key="7">
    <source>
        <dbReference type="SAM" id="SignalP"/>
    </source>
</evidence>
<dbReference type="PANTHER" id="PTHR43806:SF11">
    <property type="entry name" value="CEREVISIN-RELATED"/>
    <property type="match status" value="1"/>
</dbReference>
<dbReference type="Gene3D" id="2.60.120.260">
    <property type="entry name" value="Galactose-binding domain-like"/>
    <property type="match status" value="3"/>
</dbReference>
<dbReference type="Pfam" id="PF00082">
    <property type="entry name" value="Peptidase_S8"/>
    <property type="match status" value="1"/>
</dbReference>
<dbReference type="SUPFAM" id="SSF49785">
    <property type="entry name" value="Galactose-binding domain-like"/>
    <property type="match status" value="3"/>
</dbReference>
<dbReference type="InterPro" id="IPR023828">
    <property type="entry name" value="Peptidase_S8_Ser-AS"/>
</dbReference>
<keyword evidence="10" id="KW-1185">Reference proteome</keyword>
<feature type="domain" description="P/Homo B" evidence="8">
    <location>
        <begin position="674"/>
        <end position="795"/>
    </location>
</feature>
<accession>A0ABW6IRB0</accession>
<dbReference type="PROSITE" id="PS00137">
    <property type="entry name" value="SUBTILASE_HIS"/>
    <property type="match status" value="1"/>
</dbReference>
<name>A0ABW6IRB0_STRWE</name>
<dbReference type="RefSeq" id="WP_386251416.1">
    <property type="nucleotide sequence ID" value="NZ_JBHTRV010000006.1"/>
</dbReference>
<evidence type="ECO:0000256" key="1">
    <source>
        <dbReference type="ARBA" id="ARBA00011073"/>
    </source>
</evidence>
<dbReference type="PROSITE" id="PS00136">
    <property type="entry name" value="SUBTILASE_ASP"/>
    <property type="match status" value="1"/>
</dbReference>
<reference evidence="9 10" key="1">
    <citation type="submission" date="2024-09" db="EMBL/GenBank/DDBJ databases">
        <title>The Natural Products Discovery Center: Release of the First 8490 Sequenced Strains for Exploring Actinobacteria Biosynthetic Diversity.</title>
        <authorList>
            <person name="Kalkreuter E."/>
            <person name="Kautsar S.A."/>
            <person name="Yang D."/>
            <person name="Bader C.D."/>
            <person name="Teijaro C.N."/>
            <person name="Fluegel L."/>
            <person name="Davis C.M."/>
            <person name="Simpson J.R."/>
            <person name="Lauterbach L."/>
            <person name="Steele A.D."/>
            <person name="Gui C."/>
            <person name="Meng S."/>
            <person name="Li G."/>
            <person name="Viehrig K."/>
            <person name="Ye F."/>
            <person name="Su P."/>
            <person name="Kiefer A.F."/>
            <person name="Nichols A."/>
            <person name="Cepeda A.J."/>
            <person name="Yan W."/>
            <person name="Fan B."/>
            <person name="Jiang Y."/>
            <person name="Adhikari A."/>
            <person name="Zheng C.-J."/>
            <person name="Schuster L."/>
            <person name="Cowan T.M."/>
            <person name="Smanski M.J."/>
            <person name="Chevrette M.G."/>
            <person name="De Carvalho L.P.S."/>
            <person name="Shen B."/>
        </authorList>
    </citation>
    <scope>NUCLEOTIDE SEQUENCE [LARGE SCALE GENOMIC DNA]</scope>
    <source>
        <strain evidence="9 10">NPDC056472</strain>
    </source>
</reference>
<dbReference type="InterPro" id="IPR002884">
    <property type="entry name" value="P_dom"/>
</dbReference>
<protein>
    <submittedName>
        <fullName evidence="9">Proprotein convertase P-domain-containing protein</fullName>
    </submittedName>
</protein>
<keyword evidence="3 5" id="KW-0378">Hydrolase</keyword>
<evidence type="ECO:0000259" key="8">
    <source>
        <dbReference type="PROSITE" id="PS51829"/>
    </source>
</evidence>
<proteinExistence type="inferred from homology"/>
<evidence type="ECO:0000256" key="4">
    <source>
        <dbReference type="ARBA" id="ARBA00022825"/>
    </source>
</evidence>
<comment type="similarity">
    <text evidence="1 5 6">Belongs to the peptidase S8 family.</text>
</comment>